<evidence type="ECO:0000256" key="1">
    <source>
        <dbReference type="SAM" id="MobiDB-lite"/>
    </source>
</evidence>
<reference evidence="2 5" key="2">
    <citation type="submission" date="2020-08" db="EMBL/GenBank/DDBJ databases">
        <title>Genomic Encyclopedia of Type Strains, Phase IV (KMG-IV): sequencing the most valuable type-strain genomes for metagenomic binning, comparative biology and taxonomic classification.</title>
        <authorList>
            <person name="Goeker M."/>
        </authorList>
    </citation>
    <scope>NUCLEOTIDE SEQUENCE [LARGE SCALE GENOMIC DNA]</scope>
    <source>
        <strain evidence="2 5">DSM 12027</strain>
    </source>
</reference>
<evidence type="ECO:0000313" key="4">
    <source>
        <dbReference type="Proteomes" id="UP000313988"/>
    </source>
</evidence>
<dbReference type="NCBIfam" id="TIGR02683">
    <property type="entry name" value="upstrm_HI1419"/>
    <property type="match status" value="1"/>
</dbReference>
<dbReference type="EMBL" id="JACHEW010000046">
    <property type="protein sequence ID" value="MBB6018843.1"/>
    <property type="molecule type" value="Genomic_DNA"/>
</dbReference>
<feature type="region of interest" description="Disordered" evidence="1">
    <location>
        <begin position="102"/>
        <end position="126"/>
    </location>
</feature>
<name>A0A5C4XIF9_9DEIO</name>
<organism evidence="3 4">
    <name type="scientific">Deinococcus radiopugnans ATCC 19172</name>
    <dbReference type="NCBI Taxonomy" id="585398"/>
    <lineage>
        <taxon>Bacteria</taxon>
        <taxon>Thermotogati</taxon>
        <taxon>Deinococcota</taxon>
        <taxon>Deinococci</taxon>
        <taxon>Deinococcales</taxon>
        <taxon>Deinococcaceae</taxon>
        <taxon>Deinococcus</taxon>
    </lineage>
</organism>
<dbReference type="InterPro" id="IPR014056">
    <property type="entry name" value="TypeIITA-like_toxin_pred"/>
</dbReference>
<dbReference type="Proteomes" id="UP000629870">
    <property type="component" value="Unassembled WGS sequence"/>
</dbReference>
<dbReference type="PANTHER" id="PTHR41791">
    <property type="entry name" value="SSL7039 PROTEIN"/>
    <property type="match status" value="1"/>
</dbReference>
<dbReference type="OrthoDB" id="9800258at2"/>
<dbReference type="PANTHER" id="PTHR41791:SF1">
    <property type="entry name" value="SSL7039 PROTEIN"/>
    <property type="match status" value="1"/>
</dbReference>
<comment type="caution">
    <text evidence="3">The sequence shown here is derived from an EMBL/GenBank/DDBJ whole genome shotgun (WGS) entry which is preliminary data.</text>
</comment>
<accession>A0A5C4XIF9</accession>
<protein>
    <submittedName>
        <fullName evidence="2">Addiction module killer protein</fullName>
    </submittedName>
    <submittedName>
        <fullName evidence="3">Type II toxin-antitoxin system RelE/ParE family toxin</fullName>
    </submittedName>
</protein>
<proteinExistence type="predicted"/>
<evidence type="ECO:0000313" key="5">
    <source>
        <dbReference type="Proteomes" id="UP000629870"/>
    </source>
</evidence>
<dbReference type="EMBL" id="VDMO01000046">
    <property type="protein sequence ID" value="TNM63206.1"/>
    <property type="molecule type" value="Genomic_DNA"/>
</dbReference>
<sequence>MTQKELIIYRTEEGREPLTRWRRKLGDRVTVARIDRRLERLSAGQYGDAKAVGDGVIELRLFFGPGYRIYFAEDGERLVVLLCGGDKGSQDRDIEAAKAYWQDYQQHRPDPEASDSQPDPPQEEEP</sequence>
<keyword evidence="5" id="KW-1185">Reference proteome</keyword>
<dbReference type="Proteomes" id="UP000313988">
    <property type="component" value="Unassembled WGS sequence"/>
</dbReference>
<reference evidence="3 4" key="1">
    <citation type="submission" date="2019-06" db="EMBL/GenBank/DDBJ databases">
        <title>Genome sequence of Deinococcus radiopugnans ATCC 19172.</title>
        <authorList>
            <person name="Maclea K.S."/>
            <person name="Maynard C.R."/>
        </authorList>
    </citation>
    <scope>NUCLEOTIDE SEQUENCE [LARGE SCALE GENOMIC DNA]</scope>
    <source>
        <strain evidence="3 4">ATCC 19172</strain>
    </source>
</reference>
<evidence type="ECO:0000313" key="3">
    <source>
        <dbReference type="EMBL" id="TNM63206.1"/>
    </source>
</evidence>
<evidence type="ECO:0000313" key="2">
    <source>
        <dbReference type="EMBL" id="MBB6018843.1"/>
    </source>
</evidence>
<dbReference type="AlphaFoldDB" id="A0A5C4XIF9"/>
<gene>
    <name evidence="3" type="ORF">FHR04_20160</name>
    <name evidence="2" type="ORF">HNQ04_004124</name>
</gene>
<dbReference type="RefSeq" id="WP_139404972.1">
    <property type="nucleotide sequence ID" value="NZ_JACHEW010000046.1"/>
</dbReference>